<sequence>MLRARQWVQHCLLVLSFTWGLQGTDLNNVVKLGQVDSVQRLLRAGADTDTRDSLGWTPLHNAANTGQYELVQLLLSHQADPNTRDPLQERSPLHLAAYSGHQAVVLLLLDAGANIDLRDVHGQTPLHLAVWRGMVRVVAVLLQRGAEVDVQDDRGSTPVMLAAIQNVAEVTKELLIFCPDLRILDKQGQNVMQYIKEKNLTKIHDVLFEHLQRPCRHPVIWQPPALRGTTRMEGKNCLAGEKKYPGNPSPWQWWLPTTVAGGSVDVPCPPGTNGSASWLCGRDGAWERTADLSWCRAVSFSGWQEVVRTGNVSAGEAMKDMASSVQSFLLAPGDLLTLSFVLKILSEKHAKDAQCSLIQLNTIREAQDYLNNLLDVVDKMLLRSVAWWGLPHHYIATTASHIQTSVATAALTLATCQKTPLQHISQDTLYTKMVQQPPAYFSPLSHRTFSHHQHNQTSLTLPLHFYQDYIKHLNTVKVIFVSYSNLHCFFNSLPCDPERVEVATDLPAPRQINSAILGARLGGSIIWHAPLGEVVAVELQHVYSGHYFLLGRSHCVWWDEHSSSWATDGCHLVLTSPTRTLCHCNHLANMAVMMDIEGRRENLGVMFYVMKCVMVLVVLGSLGASGKPGPCAAVVIVFHYVTLTTFVWSAMEALYTYVTTIKSVEVGPWVVWCCLSVGYLVPLVYVVTIQALSLSLAHHTFPVCQLAPRSFGWTVASPLGVIVFVNVAALVMGAQASWCDDSMKTTKTPNPSLCSSFSVFVLLCLTWITGLLYFIEGSQEVALVFTILNFFLGVSILFLHIIMEQHRAKP</sequence>
<protein>
    <submittedName>
        <fullName evidence="16">Uncharacterized protein</fullName>
    </submittedName>
</protein>
<dbReference type="InterPro" id="IPR000832">
    <property type="entry name" value="GPCR_2_secretin-like"/>
</dbReference>
<dbReference type="GO" id="GO:0016020">
    <property type="term" value="C:membrane"/>
    <property type="evidence" value="ECO:0007669"/>
    <property type="project" value="UniProtKB-SubCell"/>
</dbReference>
<dbReference type="AlphaFoldDB" id="A0AAW0TMH2"/>
<evidence type="ECO:0000256" key="5">
    <source>
        <dbReference type="ARBA" id="ARBA00023040"/>
    </source>
</evidence>
<keyword evidence="9" id="KW-0675">Receptor</keyword>
<evidence type="ECO:0000256" key="7">
    <source>
        <dbReference type="ARBA" id="ARBA00023136"/>
    </source>
</evidence>
<dbReference type="PRINTS" id="PR01415">
    <property type="entry name" value="ANKYRIN"/>
</dbReference>
<evidence type="ECO:0000313" key="16">
    <source>
        <dbReference type="EMBL" id="KAK8388466.1"/>
    </source>
</evidence>
<dbReference type="GO" id="GO:0004930">
    <property type="term" value="F:G protein-coupled receptor activity"/>
    <property type="evidence" value="ECO:0007669"/>
    <property type="project" value="UniProtKB-KW"/>
</dbReference>
<feature type="domain" description="GAIN-B" evidence="14">
    <location>
        <begin position="432"/>
        <end position="600"/>
    </location>
</feature>
<evidence type="ECO:0000256" key="4">
    <source>
        <dbReference type="ARBA" id="ARBA00022989"/>
    </source>
</evidence>
<dbReference type="PROSITE" id="PS50261">
    <property type="entry name" value="G_PROTEIN_RECEP_F2_4"/>
    <property type="match status" value="1"/>
</dbReference>
<proteinExistence type="predicted"/>
<gene>
    <name evidence="16" type="ORF">O3P69_020448</name>
</gene>
<dbReference type="PROSITE" id="PS50221">
    <property type="entry name" value="GAIN_B"/>
    <property type="match status" value="1"/>
</dbReference>
<keyword evidence="6 11" id="KW-0040">ANK repeat</keyword>
<dbReference type="SUPFAM" id="SSF48403">
    <property type="entry name" value="Ankyrin repeat"/>
    <property type="match status" value="1"/>
</dbReference>
<dbReference type="EMBL" id="JARAKH010000028">
    <property type="protein sequence ID" value="KAK8388466.1"/>
    <property type="molecule type" value="Genomic_DNA"/>
</dbReference>
<feature type="transmembrane region" description="Helical" evidence="12">
    <location>
        <begin position="669"/>
        <end position="691"/>
    </location>
</feature>
<dbReference type="PANTHER" id="PTHR24171">
    <property type="entry name" value="ANKYRIN REPEAT DOMAIN-CONTAINING PROTEIN 39-RELATED"/>
    <property type="match status" value="1"/>
</dbReference>
<dbReference type="InterPro" id="IPR017981">
    <property type="entry name" value="GPCR_2-like_7TM"/>
</dbReference>
<dbReference type="Pfam" id="PF00002">
    <property type="entry name" value="7tm_2"/>
    <property type="match status" value="1"/>
</dbReference>
<dbReference type="Gene3D" id="1.20.1070.10">
    <property type="entry name" value="Rhodopsin 7-helix transmembrane proteins"/>
    <property type="match status" value="1"/>
</dbReference>
<dbReference type="SMART" id="SM00303">
    <property type="entry name" value="GPS"/>
    <property type="match status" value="1"/>
</dbReference>
<feature type="domain" description="G-protein coupled receptors family 2 profile 2" evidence="15">
    <location>
        <begin position="631"/>
        <end position="804"/>
    </location>
</feature>
<dbReference type="Gene3D" id="2.60.220.50">
    <property type="match status" value="1"/>
</dbReference>
<dbReference type="InterPro" id="IPR036445">
    <property type="entry name" value="GPCR_2_extracell_dom_sf"/>
</dbReference>
<evidence type="ECO:0000259" key="15">
    <source>
        <dbReference type="PROSITE" id="PS50261"/>
    </source>
</evidence>
<dbReference type="Gene3D" id="4.10.1240.10">
    <property type="entry name" value="GPCR, family 2, extracellular hormone receptor domain"/>
    <property type="match status" value="1"/>
</dbReference>
<dbReference type="InterPro" id="IPR000203">
    <property type="entry name" value="GPS"/>
</dbReference>
<keyword evidence="13" id="KW-0732">Signal</keyword>
<dbReference type="InterPro" id="IPR057244">
    <property type="entry name" value="GAIN_B"/>
</dbReference>
<dbReference type="PROSITE" id="PS50088">
    <property type="entry name" value="ANK_REPEAT"/>
    <property type="match status" value="4"/>
</dbReference>
<comment type="subcellular location">
    <subcellularLocation>
        <location evidence="1">Membrane</location>
        <topology evidence="1">Multi-pass membrane protein</topology>
    </subcellularLocation>
</comment>
<keyword evidence="5" id="KW-0297">G-protein coupled receptor</keyword>
<evidence type="ECO:0000256" key="2">
    <source>
        <dbReference type="ARBA" id="ARBA00022692"/>
    </source>
</evidence>
<evidence type="ECO:0000259" key="14">
    <source>
        <dbReference type="PROSITE" id="PS50221"/>
    </source>
</evidence>
<dbReference type="PROSITE" id="PS50297">
    <property type="entry name" value="ANK_REP_REGION"/>
    <property type="match status" value="3"/>
</dbReference>
<keyword evidence="2 12" id="KW-0812">Transmembrane</keyword>
<evidence type="ECO:0000313" key="17">
    <source>
        <dbReference type="Proteomes" id="UP001487740"/>
    </source>
</evidence>
<feature type="repeat" description="ANK" evidence="11">
    <location>
        <begin position="21"/>
        <end position="53"/>
    </location>
</feature>
<feature type="transmembrane region" description="Helical" evidence="12">
    <location>
        <begin position="711"/>
        <end position="732"/>
    </location>
</feature>
<dbReference type="SMART" id="SM00248">
    <property type="entry name" value="ANK"/>
    <property type="match status" value="4"/>
</dbReference>
<keyword evidence="10" id="KW-0807">Transducer</keyword>
<reference evidence="16 17" key="1">
    <citation type="submission" date="2023-03" db="EMBL/GenBank/DDBJ databases">
        <title>High-quality genome of Scylla paramamosain provides insights in environmental adaptation.</title>
        <authorList>
            <person name="Zhang L."/>
        </authorList>
    </citation>
    <scope>NUCLEOTIDE SEQUENCE [LARGE SCALE GENOMIC DNA]</scope>
    <source>
        <strain evidence="16">LZ_2023a</strain>
        <tissue evidence="16">Muscle</tissue>
    </source>
</reference>
<name>A0AAW0TMH2_SCYPA</name>
<dbReference type="InterPro" id="IPR036770">
    <property type="entry name" value="Ankyrin_rpt-contain_sf"/>
</dbReference>
<dbReference type="InterPro" id="IPR002110">
    <property type="entry name" value="Ankyrin_rpt"/>
</dbReference>
<keyword evidence="7 12" id="KW-0472">Membrane</keyword>
<keyword evidence="3" id="KW-0677">Repeat</keyword>
<feature type="repeat" description="ANK" evidence="11">
    <location>
        <begin position="54"/>
        <end position="86"/>
    </location>
</feature>
<evidence type="ECO:0000256" key="9">
    <source>
        <dbReference type="ARBA" id="ARBA00023170"/>
    </source>
</evidence>
<organism evidence="16 17">
    <name type="scientific">Scylla paramamosain</name>
    <name type="common">Mud crab</name>
    <dbReference type="NCBI Taxonomy" id="85552"/>
    <lineage>
        <taxon>Eukaryota</taxon>
        <taxon>Metazoa</taxon>
        <taxon>Ecdysozoa</taxon>
        <taxon>Arthropoda</taxon>
        <taxon>Crustacea</taxon>
        <taxon>Multicrustacea</taxon>
        <taxon>Malacostraca</taxon>
        <taxon>Eumalacostraca</taxon>
        <taxon>Eucarida</taxon>
        <taxon>Decapoda</taxon>
        <taxon>Pleocyemata</taxon>
        <taxon>Brachyura</taxon>
        <taxon>Eubrachyura</taxon>
        <taxon>Portunoidea</taxon>
        <taxon>Portunidae</taxon>
        <taxon>Portuninae</taxon>
        <taxon>Scylla</taxon>
    </lineage>
</organism>
<dbReference type="Pfam" id="PF01825">
    <property type="entry name" value="GPS"/>
    <property type="match status" value="1"/>
</dbReference>
<feature type="signal peptide" evidence="13">
    <location>
        <begin position="1"/>
        <end position="23"/>
    </location>
</feature>
<feature type="transmembrane region" description="Helical" evidence="12">
    <location>
        <begin position="636"/>
        <end position="657"/>
    </location>
</feature>
<feature type="repeat" description="ANK" evidence="11">
    <location>
        <begin position="88"/>
        <end position="120"/>
    </location>
</feature>
<dbReference type="Gene3D" id="1.25.40.20">
    <property type="entry name" value="Ankyrin repeat-containing domain"/>
    <property type="match status" value="2"/>
</dbReference>
<evidence type="ECO:0000256" key="13">
    <source>
        <dbReference type="SAM" id="SignalP"/>
    </source>
</evidence>
<evidence type="ECO:0000256" key="12">
    <source>
        <dbReference type="SAM" id="Phobius"/>
    </source>
</evidence>
<evidence type="ECO:0000256" key="6">
    <source>
        <dbReference type="ARBA" id="ARBA00023043"/>
    </source>
</evidence>
<evidence type="ECO:0000256" key="1">
    <source>
        <dbReference type="ARBA" id="ARBA00004141"/>
    </source>
</evidence>
<dbReference type="Proteomes" id="UP001487740">
    <property type="component" value="Unassembled WGS sequence"/>
</dbReference>
<feature type="transmembrane region" description="Helical" evidence="12">
    <location>
        <begin position="603"/>
        <end position="624"/>
    </location>
</feature>
<evidence type="ECO:0000256" key="8">
    <source>
        <dbReference type="ARBA" id="ARBA00023157"/>
    </source>
</evidence>
<feature type="transmembrane region" description="Helical" evidence="12">
    <location>
        <begin position="781"/>
        <end position="802"/>
    </location>
</feature>
<feature type="repeat" description="ANK" evidence="11">
    <location>
        <begin position="121"/>
        <end position="153"/>
    </location>
</feature>
<keyword evidence="8" id="KW-1015">Disulfide bond</keyword>
<comment type="caution">
    <text evidence="16">The sequence shown here is derived from an EMBL/GenBank/DDBJ whole genome shotgun (WGS) entry which is preliminary data.</text>
</comment>
<dbReference type="GO" id="GO:0007166">
    <property type="term" value="P:cell surface receptor signaling pathway"/>
    <property type="evidence" value="ECO:0007669"/>
    <property type="project" value="InterPro"/>
</dbReference>
<feature type="transmembrane region" description="Helical" evidence="12">
    <location>
        <begin position="753"/>
        <end position="775"/>
    </location>
</feature>
<dbReference type="InterPro" id="IPR046338">
    <property type="entry name" value="GAIN_dom_sf"/>
</dbReference>
<evidence type="ECO:0000256" key="3">
    <source>
        <dbReference type="ARBA" id="ARBA00022737"/>
    </source>
</evidence>
<dbReference type="PANTHER" id="PTHR24171:SF9">
    <property type="entry name" value="ANKYRIN REPEAT DOMAIN-CONTAINING PROTEIN 39"/>
    <property type="match status" value="1"/>
</dbReference>
<evidence type="ECO:0000256" key="10">
    <source>
        <dbReference type="ARBA" id="ARBA00023224"/>
    </source>
</evidence>
<keyword evidence="17" id="KW-1185">Reference proteome</keyword>
<dbReference type="Pfam" id="PF12796">
    <property type="entry name" value="Ank_2"/>
    <property type="match status" value="2"/>
</dbReference>
<feature type="chain" id="PRO_5043990572" evidence="13">
    <location>
        <begin position="24"/>
        <end position="810"/>
    </location>
</feature>
<keyword evidence="4 12" id="KW-1133">Transmembrane helix</keyword>
<evidence type="ECO:0000256" key="11">
    <source>
        <dbReference type="PROSITE-ProRule" id="PRU00023"/>
    </source>
</evidence>
<accession>A0AAW0TMH2</accession>